<dbReference type="CDD" id="cd15489">
    <property type="entry name" value="PHD_SF"/>
    <property type="match status" value="1"/>
</dbReference>
<feature type="region of interest" description="Disordered" evidence="5">
    <location>
        <begin position="699"/>
        <end position="780"/>
    </location>
</feature>
<feature type="domain" description="PHD-type" evidence="6">
    <location>
        <begin position="516"/>
        <end position="570"/>
    </location>
</feature>
<dbReference type="EMBL" id="MCFL01000038">
    <property type="protein sequence ID" value="ORZ33135.1"/>
    <property type="molecule type" value="Genomic_DNA"/>
</dbReference>
<protein>
    <recommendedName>
        <fullName evidence="6">PHD-type domain-containing protein</fullName>
    </recommendedName>
</protein>
<feature type="compositionally biased region" description="Acidic residues" evidence="5">
    <location>
        <begin position="204"/>
        <end position="218"/>
    </location>
</feature>
<evidence type="ECO:0000256" key="5">
    <source>
        <dbReference type="SAM" id="MobiDB-lite"/>
    </source>
</evidence>
<dbReference type="Gene3D" id="3.30.40.10">
    <property type="entry name" value="Zinc/RING finger domain, C3HC4 (zinc finger)"/>
    <property type="match status" value="2"/>
</dbReference>
<name>A0A1Y2HF13_9FUNG</name>
<proteinExistence type="predicted"/>
<evidence type="ECO:0000313" key="7">
    <source>
        <dbReference type="EMBL" id="ORZ33135.1"/>
    </source>
</evidence>
<keyword evidence="8" id="KW-1185">Reference proteome</keyword>
<dbReference type="InterPro" id="IPR019787">
    <property type="entry name" value="Znf_PHD-finger"/>
</dbReference>
<evidence type="ECO:0000259" key="6">
    <source>
        <dbReference type="PROSITE" id="PS50016"/>
    </source>
</evidence>
<feature type="domain" description="PHD-type" evidence="6">
    <location>
        <begin position="623"/>
        <end position="684"/>
    </location>
</feature>
<keyword evidence="2 4" id="KW-0863">Zinc-finger</keyword>
<sequence length="1286" mass="136469">MPPKSTGSRASAASVARITLADLVHAGMLQPGEQFVYEGHYATVMPNGDLHTHAGAGAGAGTNSSDSAATVPDYLNPTYSSLSSWCSDVKRRGKDSASSVTVSGWVKARLAANPKITVDAIRKQYLKSIGLLDDRGKPVANPPPIPQHAGHAASHAISGGQFATAPTSAAAHAHDDDEHDSDDDDTYGQTNYYEQSAAMHQDDHDDDNDHDDDDDDDQDHSMDPLNAGSASSSSRAGAAVPFGRARHANYNEADTDSDDPEFDAAKYERQKRLPKRKRGIAAARARQAAVAAANQTGNASAAAAAAARRPPAVGKRVSNPAKAAVSKISVTAAKHIGAVLKQQQQQQAQAQQVPSSEPDFLLPAMKRSRPSGPGAAGYDLPTAMAASSSSLAQPNAPEPILATPATATSNNQPQPAGTAITQDKHNNLAAAAAAQKHQDLIPTPAVVVFPLGTNTKHPDPLTFRASTACMDCSAVIRPEDDHLTCASCAEAHHPYCTPLYICPPPAAHQRDRPWICIFCTFCAKCERNSPRDQLARCSDCTKVYHLDCGQVSAEMIATDGTIVCFECAKCWSCGVTPASQLGGKAHQQAQAEGKPLVSPPRWDRHPIRAAYQCQTCTTYYANGHFCTVCHKAYSEDDFDTPMLGCDGPCAKWVHKACDPALAGTQYDEIAEDGSEYLCPVCREPEGTDVMTIPAVVNAPGYGDKERKVPGGAGAGGSTTKDAESNIKDDEGVVADEHDAQAPPTPAPAPQPLEHPFADVHGQPIQLPASDDNAHGDADGMQVDTPVELAAAAAAAPAYTCMPPMHPLAPERTPTEAALDAFITHRTCAFCGQHESTDPHGLEDGIGRLVFLGGPDPMGLGTGQWAHTGCFYWSVPSSSTSMMGANAAVDEARVLDALEAVRDAPCTLCHLGGANVACGHPAGCATAYHWSCLVRAMYGGNKSYPQVKSLTGMAGGPNEVKKAKRAHIDVYTHDVRCHLHLSTALTVHLPGIIQPTMDECIRVCRMRMAIAHDPTVPLYVSAVPAPTPGKLLTTAPPYEPACLVVGGAVVTHIGRLPFEDPTVLLERPASATVAAGDAGPVAVTGPPVIIPVGYTVVRRFWSYKHRGTVTYVVMSREVADENEADVEAAQVAAQAAADQTNTDDDAMDTSDDATVGQVVHGEPTHDHVIVDRYTIPRAEGHRLQWRVRIADDPQGEFTARATADILPQLLARFPADAPFLIGRTHHYLVRPESLVLLHHPTIVRFIENLPHAAQISAKEYVFQYVDHASLANMREAECAVRRGSSRT</sequence>
<dbReference type="InterPro" id="IPR011011">
    <property type="entry name" value="Znf_FYVE_PHD"/>
</dbReference>
<keyword evidence="1" id="KW-0479">Metal-binding</keyword>
<accession>A0A1Y2HF13</accession>
<gene>
    <name evidence="7" type="ORF">BCR44DRAFT_134729</name>
</gene>
<feature type="compositionally biased region" description="Pro residues" evidence="5">
    <location>
        <begin position="742"/>
        <end position="752"/>
    </location>
</feature>
<reference evidence="7 8" key="1">
    <citation type="submission" date="2016-07" db="EMBL/GenBank/DDBJ databases">
        <title>Pervasive Adenine N6-methylation of Active Genes in Fungi.</title>
        <authorList>
            <consortium name="DOE Joint Genome Institute"/>
            <person name="Mondo S.J."/>
            <person name="Dannebaum R.O."/>
            <person name="Kuo R.C."/>
            <person name="Labutti K."/>
            <person name="Haridas S."/>
            <person name="Kuo A."/>
            <person name="Salamov A."/>
            <person name="Ahrendt S.R."/>
            <person name="Lipzen A."/>
            <person name="Sullivan W."/>
            <person name="Andreopoulos W.B."/>
            <person name="Clum A."/>
            <person name="Lindquist E."/>
            <person name="Daum C."/>
            <person name="Ramamoorthy G.K."/>
            <person name="Gryganskyi A."/>
            <person name="Culley D."/>
            <person name="Magnuson J.K."/>
            <person name="James T.Y."/>
            <person name="O'Malley M.A."/>
            <person name="Stajich J.E."/>
            <person name="Spatafora J.W."/>
            <person name="Visel A."/>
            <person name="Grigoriev I.V."/>
        </authorList>
    </citation>
    <scope>NUCLEOTIDE SEQUENCE [LARGE SCALE GENOMIC DNA]</scope>
    <source>
        <strain evidence="7 8">PL171</strain>
    </source>
</reference>
<dbReference type="GO" id="GO:0008270">
    <property type="term" value="F:zinc ion binding"/>
    <property type="evidence" value="ECO:0007669"/>
    <property type="project" value="UniProtKB-KW"/>
</dbReference>
<keyword evidence="3" id="KW-0862">Zinc</keyword>
<evidence type="ECO:0000256" key="3">
    <source>
        <dbReference type="ARBA" id="ARBA00022833"/>
    </source>
</evidence>
<feature type="region of interest" description="Disordered" evidence="5">
    <location>
        <begin position="134"/>
        <end position="238"/>
    </location>
</feature>
<dbReference type="SMART" id="SM00249">
    <property type="entry name" value="PHD"/>
    <property type="match status" value="4"/>
</dbReference>
<dbReference type="OrthoDB" id="308383at2759"/>
<evidence type="ECO:0000256" key="2">
    <source>
        <dbReference type="ARBA" id="ARBA00022771"/>
    </source>
</evidence>
<feature type="compositionally biased region" description="Low complexity" evidence="5">
    <location>
        <begin position="148"/>
        <end position="171"/>
    </location>
</feature>
<dbReference type="Proteomes" id="UP000193411">
    <property type="component" value="Unassembled WGS sequence"/>
</dbReference>
<dbReference type="SUPFAM" id="SSF57903">
    <property type="entry name" value="FYVE/PHD zinc finger"/>
    <property type="match status" value="2"/>
</dbReference>
<dbReference type="InterPro" id="IPR001965">
    <property type="entry name" value="Znf_PHD"/>
</dbReference>
<dbReference type="InterPro" id="IPR013083">
    <property type="entry name" value="Znf_RING/FYVE/PHD"/>
</dbReference>
<feature type="compositionally biased region" description="Acidic residues" evidence="5">
    <location>
        <begin position="177"/>
        <end position="186"/>
    </location>
</feature>
<feature type="compositionally biased region" description="Low complexity" evidence="5">
    <location>
        <begin position="227"/>
        <end position="238"/>
    </location>
</feature>
<organism evidence="7 8">
    <name type="scientific">Catenaria anguillulae PL171</name>
    <dbReference type="NCBI Taxonomy" id="765915"/>
    <lineage>
        <taxon>Eukaryota</taxon>
        <taxon>Fungi</taxon>
        <taxon>Fungi incertae sedis</taxon>
        <taxon>Blastocladiomycota</taxon>
        <taxon>Blastocladiomycetes</taxon>
        <taxon>Blastocladiales</taxon>
        <taxon>Catenariaceae</taxon>
        <taxon>Catenaria</taxon>
    </lineage>
</organism>
<dbReference type="Gene3D" id="3.30.160.360">
    <property type="match status" value="1"/>
</dbReference>
<feature type="compositionally biased region" description="Polar residues" evidence="5">
    <location>
        <begin position="405"/>
        <end position="419"/>
    </location>
</feature>
<feature type="region of interest" description="Disordered" evidence="5">
    <location>
        <begin position="386"/>
        <end position="419"/>
    </location>
</feature>
<dbReference type="STRING" id="765915.A0A1Y2HF13"/>
<evidence type="ECO:0000256" key="4">
    <source>
        <dbReference type="PROSITE-ProRule" id="PRU00146"/>
    </source>
</evidence>
<comment type="caution">
    <text evidence="7">The sequence shown here is derived from an EMBL/GenBank/DDBJ whole genome shotgun (WGS) entry which is preliminary data.</text>
</comment>
<feature type="non-terminal residue" evidence="7">
    <location>
        <position position="1286"/>
    </location>
</feature>
<evidence type="ECO:0000256" key="1">
    <source>
        <dbReference type="ARBA" id="ARBA00022723"/>
    </source>
</evidence>
<dbReference type="PROSITE" id="PS50016">
    <property type="entry name" value="ZF_PHD_2"/>
    <property type="match status" value="2"/>
</dbReference>
<feature type="compositionally biased region" description="Basic and acidic residues" evidence="5">
    <location>
        <begin position="720"/>
        <end position="739"/>
    </location>
</feature>
<evidence type="ECO:0000313" key="8">
    <source>
        <dbReference type="Proteomes" id="UP000193411"/>
    </source>
</evidence>